<proteinExistence type="predicted"/>
<evidence type="ECO:0000313" key="2">
    <source>
        <dbReference type="EMBL" id="MBA7722142.1"/>
    </source>
</evidence>
<dbReference type="RefSeq" id="WP_000023097.1">
    <property type="nucleotide sequence ID" value="NZ_BDLM01000017.1"/>
</dbReference>
<dbReference type="EMBL" id="LGZN01000014">
    <property type="protein sequence ID" value="KNF71115.1"/>
    <property type="molecule type" value="Genomic_DNA"/>
</dbReference>
<dbReference type="EMBL" id="UCZA01000014">
    <property type="protein sequence ID" value="SQP82339.1"/>
    <property type="molecule type" value="Genomic_DNA"/>
</dbReference>
<reference evidence="3 5" key="2">
    <citation type="submission" date="2018-06" db="EMBL/GenBank/DDBJ databases">
        <authorList>
            <consortium name="Pathogen Informatics"/>
            <person name="Doyle S."/>
        </authorList>
    </citation>
    <scope>NUCLEOTIDE SEQUENCE [LARGE SCALE GENOMIC DNA]</scope>
    <source>
        <strain evidence="3 5">VREC0535</strain>
    </source>
</reference>
<reference evidence="2" key="3">
    <citation type="submission" date="2020-06" db="EMBL/GenBank/DDBJ databases">
        <title>REHAB project genomes.</title>
        <authorList>
            <person name="Shaw L.P."/>
        </authorList>
    </citation>
    <scope>NUCLEOTIDE SEQUENCE</scope>
    <source>
        <strain evidence="2">RHBSTW-00474</strain>
    </source>
</reference>
<organism evidence="1 4">
    <name type="scientific">Escherichia coli</name>
    <dbReference type="NCBI Taxonomy" id="562"/>
    <lineage>
        <taxon>Bacteria</taxon>
        <taxon>Pseudomonadati</taxon>
        <taxon>Pseudomonadota</taxon>
        <taxon>Gammaproteobacteria</taxon>
        <taxon>Enterobacterales</taxon>
        <taxon>Enterobacteriaceae</taxon>
        <taxon>Escherichia</taxon>
    </lineage>
</organism>
<sequence length="124" mass="13714">MSIKEYVGSIVLEVDSQEIEITDFDVQINTGRKLVKTMNKTGRAKGFARGIATYDISVSAVIPDTNEPDWENLEGVKISIYPLSNSGKRTSYLDCFTVEVGEKYTVDSEAKIDIKMAALRKVTG</sequence>
<dbReference type="AlphaFoldDB" id="A0A0B1M2Y8"/>
<protein>
    <submittedName>
        <fullName evidence="1">Phage tail protein</fullName>
    </submittedName>
</protein>
<gene>
    <name evidence="2" type="ORF">HV209_26955</name>
    <name evidence="3" type="ORF">SAMEA3752557_02586</name>
    <name evidence="1" type="ORF">WR15_04855</name>
</gene>
<dbReference type="PATRIC" id="fig|562.7396.peg.777"/>
<dbReference type="Proteomes" id="UP000622722">
    <property type="component" value="Unassembled WGS sequence"/>
</dbReference>
<evidence type="ECO:0000313" key="3">
    <source>
        <dbReference type="EMBL" id="SQP82339.1"/>
    </source>
</evidence>
<dbReference type="Proteomes" id="UP000250671">
    <property type="component" value="Unassembled WGS sequence"/>
</dbReference>
<dbReference type="Proteomes" id="UP000037564">
    <property type="component" value="Unassembled WGS sequence"/>
</dbReference>
<reference evidence="1 4" key="1">
    <citation type="submission" date="2015-07" db="EMBL/GenBank/DDBJ databases">
        <title>Genome sequences of 64 non-O157:H7 Shiga toxin-producing Escherichia coli strains.</title>
        <authorList>
            <person name="Gonzalez-Escalona N."/>
            <person name="Toro M."/>
            <person name="Timme R."/>
            <person name="Payne J."/>
        </authorList>
    </citation>
    <scope>NUCLEOTIDE SEQUENCE [LARGE SCALE GENOMIC DNA]</scope>
    <source>
        <strain evidence="1 4">CFSAN026843</strain>
    </source>
</reference>
<evidence type="ECO:0000313" key="5">
    <source>
        <dbReference type="Proteomes" id="UP000250671"/>
    </source>
</evidence>
<dbReference type="EMBL" id="JABXPW010000016">
    <property type="protein sequence ID" value="MBA7722142.1"/>
    <property type="molecule type" value="Genomic_DNA"/>
</dbReference>
<accession>A0A0B1M2Y8</accession>
<evidence type="ECO:0000313" key="4">
    <source>
        <dbReference type="Proteomes" id="UP000037564"/>
    </source>
</evidence>
<evidence type="ECO:0000313" key="1">
    <source>
        <dbReference type="EMBL" id="KNF71115.1"/>
    </source>
</evidence>
<name>A0A0B1M2Y8_ECOLX</name>